<comment type="caution">
    <text evidence="1">The sequence shown here is derived from an EMBL/GenBank/DDBJ whole genome shotgun (WGS) entry which is preliminary data.</text>
</comment>
<dbReference type="EC" id="3.2.2.21" evidence="1"/>
<dbReference type="GO" id="GO:0006281">
    <property type="term" value="P:DNA repair"/>
    <property type="evidence" value="ECO:0007669"/>
    <property type="project" value="InterPro"/>
</dbReference>
<protein>
    <submittedName>
        <fullName evidence="1">DNA-3-methyladenine glycosylase II</fullName>
        <ecNumber evidence="1">3.2.2.21</ecNumber>
    </submittedName>
</protein>
<gene>
    <name evidence="1" type="ORF">BJY24_003972</name>
</gene>
<evidence type="ECO:0000313" key="1">
    <source>
        <dbReference type="EMBL" id="MBB5915105.1"/>
    </source>
</evidence>
<evidence type="ECO:0000313" key="2">
    <source>
        <dbReference type="Proteomes" id="UP000540412"/>
    </source>
</evidence>
<keyword evidence="1" id="KW-0326">Glycosidase</keyword>
<dbReference type="Proteomes" id="UP000540412">
    <property type="component" value="Unassembled WGS sequence"/>
</dbReference>
<dbReference type="InterPro" id="IPR011257">
    <property type="entry name" value="DNA_glycosylase"/>
</dbReference>
<keyword evidence="1" id="KW-0378">Hydrolase</keyword>
<dbReference type="EMBL" id="JACHIT010000001">
    <property type="protein sequence ID" value="MBB5915105.1"/>
    <property type="molecule type" value="Genomic_DNA"/>
</dbReference>
<dbReference type="Gene3D" id="1.10.340.30">
    <property type="entry name" value="Hypothetical protein, domain 2"/>
    <property type="match status" value="1"/>
</dbReference>
<keyword evidence="2" id="KW-1185">Reference proteome</keyword>
<proteinExistence type="predicted"/>
<dbReference type="SUPFAM" id="SSF48150">
    <property type="entry name" value="DNA-glycosylase"/>
    <property type="match status" value="1"/>
</dbReference>
<dbReference type="RefSeq" id="WP_040746892.1">
    <property type="nucleotide sequence ID" value="NZ_JACHIT010000001.1"/>
</dbReference>
<reference evidence="1 2" key="1">
    <citation type="submission" date="2020-08" db="EMBL/GenBank/DDBJ databases">
        <title>Sequencing the genomes of 1000 actinobacteria strains.</title>
        <authorList>
            <person name="Klenk H.-P."/>
        </authorList>
    </citation>
    <scope>NUCLEOTIDE SEQUENCE [LARGE SCALE GENOMIC DNA]</scope>
    <source>
        <strain evidence="1 2">DSM 43582</strain>
    </source>
</reference>
<organism evidence="1 2">
    <name type="scientific">Nocardia transvalensis</name>
    <dbReference type="NCBI Taxonomy" id="37333"/>
    <lineage>
        <taxon>Bacteria</taxon>
        <taxon>Bacillati</taxon>
        <taxon>Actinomycetota</taxon>
        <taxon>Actinomycetes</taxon>
        <taxon>Mycobacteriales</taxon>
        <taxon>Nocardiaceae</taxon>
        <taxon>Nocardia</taxon>
    </lineage>
</organism>
<sequence>MLVTATRADSGDPLVDLGGGSAHIDRVDPSALSGPDDLIAPLKAAGVVARVANPSLWDALSAAIMRQVIRADHARTRYVRFCTCYGQAVTRDELTAWLFPTPERILTLTDDEFQTVGAKFPMPALRAAAGAYLERGDQWATLPAVDLVTALQSIPRIGAWTARTTVADYTNDFSHYDYSDIAVQPAARQLNPDREWPQGAPAFKAAWEEVAGNQLSAWTLLTLAWGIRHGKPADRSRTS</sequence>
<dbReference type="AlphaFoldDB" id="A0A7W9UJW8"/>
<name>A0A7W9UJW8_9NOCA</name>
<dbReference type="GO" id="GO:0003905">
    <property type="term" value="F:alkylbase DNA N-glycosylase activity"/>
    <property type="evidence" value="ECO:0007669"/>
    <property type="project" value="UniProtKB-EC"/>
</dbReference>
<accession>A0A7W9UJW8</accession>